<accession>A0A0N4WLF5</accession>
<sequence>MVRSLSEVRNNSSPRQAELLVKDDLIHFIIGLAHKFIGDERAFGTANYHGYDKLGQSFTPSTPFPRNTSSSLPSYLNVGYIVGAEIEPHYLSLRDPTGRQGLRTDRYVDWQVGHNIANASSMLQGTAIH</sequence>
<name>A0A0N4WLF5_HAEPC</name>
<keyword evidence="2" id="KW-1185">Reference proteome</keyword>
<reference evidence="1 2" key="2">
    <citation type="submission" date="2018-11" db="EMBL/GenBank/DDBJ databases">
        <authorList>
            <consortium name="Pathogen Informatics"/>
        </authorList>
    </citation>
    <scope>NUCLEOTIDE SEQUENCE [LARGE SCALE GENOMIC DNA]</scope>
    <source>
        <strain evidence="1 2">MHpl1</strain>
    </source>
</reference>
<dbReference type="EMBL" id="UZAF01017723">
    <property type="protein sequence ID" value="VDO44360.1"/>
    <property type="molecule type" value="Genomic_DNA"/>
</dbReference>
<dbReference type="WBParaSite" id="HPLM_0001198001-mRNA-1">
    <property type="protein sequence ID" value="HPLM_0001198001-mRNA-1"/>
    <property type="gene ID" value="HPLM_0001198001"/>
</dbReference>
<dbReference type="Proteomes" id="UP000268014">
    <property type="component" value="Unassembled WGS sequence"/>
</dbReference>
<gene>
    <name evidence="1" type="ORF">HPLM_LOCUS11972</name>
</gene>
<protein>
    <submittedName>
        <fullName evidence="3">Porin</fullName>
    </submittedName>
</protein>
<proteinExistence type="predicted"/>
<organism evidence="3">
    <name type="scientific">Haemonchus placei</name>
    <name type="common">Barber's pole worm</name>
    <dbReference type="NCBI Taxonomy" id="6290"/>
    <lineage>
        <taxon>Eukaryota</taxon>
        <taxon>Metazoa</taxon>
        <taxon>Ecdysozoa</taxon>
        <taxon>Nematoda</taxon>
        <taxon>Chromadorea</taxon>
        <taxon>Rhabditida</taxon>
        <taxon>Rhabditina</taxon>
        <taxon>Rhabditomorpha</taxon>
        <taxon>Strongyloidea</taxon>
        <taxon>Trichostrongylidae</taxon>
        <taxon>Haemonchus</taxon>
    </lineage>
</organism>
<dbReference type="AlphaFoldDB" id="A0A0N4WLF5"/>
<evidence type="ECO:0000313" key="2">
    <source>
        <dbReference type="Proteomes" id="UP000268014"/>
    </source>
</evidence>
<evidence type="ECO:0000313" key="1">
    <source>
        <dbReference type="EMBL" id="VDO44360.1"/>
    </source>
</evidence>
<reference evidence="3" key="1">
    <citation type="submission" date="2017-02" db="UniProtKB">
        <authorList>
            <consortium name="WormBaseParasite"/>
        </authorList>
    </citation>
    <scope>IDENTIFICATION</scope>
</reference>
<evidence type="ECO:0000313" key="3">
    <source>
        <dbReference type="WBParaSite" id="HPLM_0001198001-mRNA-1"/>
    </source>
</evidence>